<comment type="similarity">
    <text evidence="6">Belongs to the TVP38/TMEM64 family.</text>
</comment>
<evidence type="ECO:0000256" key="1">
    <source>
        <dbReference type="ARBA" id="ARBA00004651"/>
    </source>
</evidence>
<feature type="transmembrane region" description="Helical" evidence="6">
    <location>
        <begin position="160"/>
        <end position="179"/>
    </location>
</feature>
<keyword evidence="2 6" id="KW-1003">Cell membrane</keyword>
<dbReference type="OrthoDB" id="9812980at2"/>
<organism evidence="8 9">
    <name type="scientific">Paenibacillus typhae</name>
    <dbReference type="NCBI Taxonomy" id="1174501"/>
    <lineage>
        <taxon>Bacteria</taxon>
        <taxon>Bacillati</taxon>
        <taxon>Bacillota</taxon>
        <taxon>Bacilli</taxon>
        <taxon>Bacillales</taxon>
        <taxon>Paenibacillaceae</taxon>
        <taxon>Paenibacillus</taxon>
    </lineage>
</organism>
<dbReference type="GO" id="GO:0005886">
    <property type="term" value="C:plasma membrane"/>
    <property type="evidence" value="ECO:0007669"/>
    <property type="project" value="UniProtKB-SubCell"/>
</dbReference>
<keyword evidence="3 6" id="KW-0812">Transmembrane</keyword>
<dbReference type="STRING" id="1174501.SAMN05216192_106186"/>
<feature type="transmembrane region" description="Helical" evidence="6">
    <location>
        <begin position="126"/>
        <end position="148"/>
    </location>
</feature>
<reference evidence="9" key="1">
    <citation type="submission" date="2016-10" db="EMBL/GenBank/DDBJ databases">
        <authorList>
            <person name="Varghese N."/>
            <person name="Submissions S."/>
        </authorList>
    </citation>
    <scope>NUCLEOTIDE SEQUENCE [LARGE SCALE GENOMIC DNA]</scope>
    <source>
        <strain evidence="9">CGMCC 1.11012</strain>
    </source>
</reference>
<gene>
    <name evidence="8" type="ORF">SAMN05216192_106186</name>
</gene>
<feature type="transmembrane region" description="Helical" evidence="6">
    <location>
        <begin position="99"/>
        <end position="119"/>
    </location>
</feature>
<dbReference type="RefSeq" id="WP_090713609.1">
    <property type="nucleotide sequence ID" value="NZ_CBCSKY010000005.1"/>
</dbReference>
<protein>
    <recommendedName>
        <fullName evidence="6">TVP38/TMEM64 family membrane protein</fullName>
    </recommendedName>
</protein>
<feature type="domain" description="VTT" evidence="7">
    <location>
        <begin position="33"/>
        <end position="151"/>
    </location>
</feature>
<evidence type="ECO:0000256" key="4">
    <source>
        <dbReference type="ARBA" id="ARBA00022989"/>
    </source>
</evidence>
<accession>A0A1G8LMU0</accession>
<comment type="subcellular location">
    <subcellularLocation>
        <location evidence="1 6">Cell membrane</location>
        <topology evidence="1 6">Multi-pass membrane protein</topology>
    </subcellularLocation>
</comment>
<keyword evidence="5 6" id="KW-0472">Membrane</keyword>
<keyword evidence="4 6" id="KW-1133">Transmembrane helix</keyword>
<proteinExistence type="inferred from homology"/>
<evidence type="ECO:0000256" key="2">
    <source>
        <dbReference type="ARBA" id="ARBA00022475"/>
    </source>
</evidence>
<evidence type="ECO:0000256" key="3">
    <source>
        <dbReference type="ARBA" id="ARBA00022692"/>
    </source>
</evidence>
<evidence type="ECO:0000259" key="7">
    <source>
        <dbReference type="Pfam" id="PF09335"/>
    </source>
</evidence>
<name>A0A1G8LMU0_9BACL</name>
<evidence type="ECO:0000313" key="9">
    <source>
        <dbReference type="Proteomes" id="UP000199050"/>
    </source>
</evidence>
<dbReference type="PANTHER" id="PTHR12677:SF55">
    <property type="entry name" value="UNDECAPRENYL PHOSPHATE TRANSPORTER SAOUHSC_00901-RELATED"/>
    <property type="match status" value="1"/>
</dbReference>
<dbReference type="Proteomes" id="UP000199050">
    <property type="component" value="Unassembled WGS sequence"/>
</dbReference>
<keyword evidence="9" id="KW-1185">Reference proteome</keyword>
<dbReference type="PANTHER" id="PTHR12677">
    <property type="entry name" value="GOLGI APPARATUS MEMBRANE PROTEIN TVP38-RELATED"/>
    <property type="match status" value="1"/>
</dbReference>
<evidence type="ECO:0000256" key="6">
    <source>
        <dbReference type="RuleBase" id="RU366058"/>
    </source>
</evidence>
<dbReference type="Pfam" id="PF09335">
    <property type="entry name" value="VTT_dom"/>
    <property type="match status" value="1"/>
</dbReference>
<evidence type="ECO:0000256" key="5">
    <source>
        <dbReference type="ARBA" id="ARBA00023136"/>
    </source>
</evidence>
<sequence>MAAFVVELLGESGYFAIILSLVLNILISIFAFIPSVFLTGANITFFGFLNGMIISFFGEVLGAIVSFVLYRRGFLSLMRGIKNENKYLKRLQQTSGHQAFFLILALRILPFVPSGLVNISSSISRVSWLTFGSASMLGKLPAVIIEAYSIQQLLILSKEYLSVALILVSTVLILILFTVRKRRHR</sequence>
<evidence type="ECO:0000313" key="8">
    <source>
        <dbReference type="EMBL" id="SDI56984.1"/>
    </source>
</evidence>
<dbReference type="AlphaFoldDB" id="A0A1G8LMU0"/>
<dbReference type="InterPro" id="IPR015414">
    <property type="entry name" value="TMEM64"/>
</dbReference>
<dbReference type="EMBL" id="FNDX01000006">
    <property type="protein sequence ID" value="SDI56984.1"/>
    <property type="molecule type" value="Genomic_DNA"/>
</dbReference>
<feature type="transmembrane region" description="Helical" evidence="6">
    <location>
        <begin position="12"/>
        <end position="33"/>
    </location>
</feature>
<dbReference type="InterPro" id="IPR032816">
    <property type="entry name" value="VTT_dom"/>
</dbReference>
<feature type="transmembrane region" description="Helical" evidence="6">
    <location>
        <begin position="45"/>
        <end position="70"/>
    </location>
</feature>